<dbReference type="InterPro" id="IPR036412">
    <property type="entry name" value="HAD-like_sf"/>
</dbReference>
<dbReference type="SUPFAM" id="SSF56784">
    <property type="entry name" value="HAD-like"/>
    <property type="match status" value="1"/>
</dbReference>
<proteinExistence type="predicted"/>
<accession>A0ABV9Q695</accession>
<keyword evidence="2" id="KW-1185">Reference proteome</keyword>
<evidence type="ECO:0000313" key="1">
    <source>
        <dbReference type="EMBL" id="MFC4770006.1"/>
    </source>
</evidence>
<sequence>MENGGRIKLGPFGLNRYFPVGGFCTTIVERYQVLQEGIERARNHYKINFTPDQVIVIGDTLKDIEAARKIGARVIAVATGGNTYEELLAKEPDLLLANFTNDRLFFSLLD</sequence>
<comment type="caution">
    <text evidence="1">The sequence shown here is derived from an EMBL/GenBank/DDBJ whole genome shotgun (WGS) entry which is preliminary data.</text>
</comment>
<name>A0ABV9Q695_9BACL</name>
<protein>
    <submittedName>
        <fullName evidence="1">HAD hydrolase-like protein</fullName>
    </submittedName>
</protein>
<dbReference type="InterPro" id="IPR023214">
    <property type="entry name" value="HAD_sf"/>
</dbReference>
<gene>
    <name evidence="1" type="ORF">ACFO8Q_22250</name>
</gene>
<evidence type="ECO:0000313" key="2">
    <source>
        <dbReference type="Proteomes" id="UP001596002"/>
    </source>
</evidence>
<dbReference type="Gene3D" id="3.40.50.1000">
    <property type="entry name" value="HAD superfamily/HAD-like"/>
    <property type="match status" value="1"/>
</dbReference>
<organism evidence="1 2">
    <name type="scientific">Effusibacillus consociatus</name>
    <dbReference type="NCBI Taxonomy" id="1117041"/>
    <lineage>
        <taxon>Bacteria</taxon>
        <taxon>Bacillati</taxon>
        <taxon>Bacillota</taxon>
        <taxon>Bacilli</taxon>
        <taxon>Bacillales</taxon>
        <taxon>Alicyclobacillaceae</taxon>
        <taxon>Effusibacillus</taxon>
    </lineage>
</organism>
<dbReference type="RefSeq" id="WP_380029187.1">
    <property type="nucleotide sequence ID" value="NZ_JBHSHC010000154.1"/>
</dbReference>
<reference evidence="2" key="1">
    <citation type="journal article" date="2019" name="Int. J. Syst. Evol. Microbiol.">
        <title>The Global Catalogue of Microorganisms (GCM) 10K type strain sequencing project: providing services to taxonomists for standard genome sequencing and annotation.</title>
        <authorList>
            <consortium name="The Broad Institute Genomics Platform"/>
            <consortium name="The Broad Institute Genome Sequencing Center for Infectious Disease"/>
            <person name="Wu L."/>
            <person name="Ma J."/>
        </authorList>
    </citation>
    <scope>NUCLEOTIDE SEQUENCE [LARGE SCALE GENOMIC DNA]</scope>
    <source>
        <strain evidence="2">WYCCWR 12678</strain>
    </source>
</reference>
<dbReference type="Proteomes" id="UP001596002">
    <property type="component" value="Unassembled WGS sequence"/>
</dbReference>
<dbReference type="EMBL" id="JBHSHC010000154">
    <property type="protein sequence ID" value="MFC4770006.1"/>
    <property type="molecule type" value="Genomic_DNA"/>
</dbReference>
<dbReference type="Pfam" id="PF13242">
    <property type="entry name" value="Hydrolase_like"/>
    <property type="match status" value="1"/>
</dbReference>